<feature type="transmembrane region" description="Helical" evidence="2">
    <location>
        <begin position="32"/>
        <end position="50"/>
    </location>
</feature>
<dbReference type="Proteomes" id="UP000321612">
    <property type="component" value="Unassembled WGS sequence"/>
</dbReference>
<feature type="region of interest" description="Disordered" evidence="1">
    <location>
        <begin position="1"/>
        <end position="20"/>
    </location>
</feature>
<proteinExistence type="predicted"/>
<dbReference type="EMBL" id="SDIK01000057">
    <property type="protein sequence ID" value="TXJ60801.1"/>
    <property type="molecule type" value="Genomic_DNA"/>
</dbReference>
<feature type="transmembrane region" description="Helical" evidence="2">
    <location>
        <begin position="56"/>
        <end position="77"/>
    </location>
</feature>
<feature type="compositionally biased region" description="Polar residues" evidence="1">
    <location>
        <begin position="1"/>
        <end position="12"/>
    </location>
</feature>
<dbReference type="OrthoDB" id="1081286at2"/>
<comment type="caution">
    <text evidence="3">The sequence shown here is derived from an EMBL/GenBank/DDBJ whole genome shotgun (WGS) entry which is preliminary data.</text>
</comment>
<sequence length="78" mass="9255">MADEIQNSTASRPQHRTRIQKPQDRFLKIRQWLNSIFMLGAIVGVILYIMPQYERLGTIVILASMVFKFFEVILRLFR</sequence>
<protein>
    <submittedName>
        <fullName evidence="3">Uncharacterized protein</fullName>
    </submittedName>
</protein>
<evidence type="ECO:0000313" key="4">
    <source>
        <dbReference type="Proteomes" id="UP000321612"/>
    </source>
</evidence>
<keyword evidence="2" id="KW-1133">Transmembrane helix</keyword>
<name>A0A5C8GFS1_9BACT</name>
<reference evidence="4" key="1">
    <citation type="submission" date="2019-05" db="EMBL/GenBank/DDBJ databases">
        <title>Prevotella brunnea sp. nov., isolated from a wound of a patient.</title>
        <authorList>
            <person name="Buhl M."/>
        </authorList>
    </citation>
    <scope>NUCLEOTIDE SEQUENCE [LARGE SCALE GENOMIC DNA]</scope>
    <source>
        <strain evidence="4">A2672</strain>
    </source>
</reference>
<keyword evidence="2" id="KW-0812">Transmembrane</keyword>
<evidence type="ECO:0000256" key="2">
    <source>
        <dbReference type="SAM" id="Phobius"/>
    </source>
</evidence>
<dbReference type="AlphaFoldDB" id="A0A5C8GFS1"/>
<gene>
    <name evidence="3" type="ORF">ETF27_08030</name>
</gene>
<keyword evidence="4" id="KW-1185">Reference proteome</keyword>
<organism evidence="3 4">
    <name type="scientific">Prevotella brunnea</name>
    <dbReference type="NCBI Taxonomy" id="2508867"/>
    <lineage>
        <taxon>Bacteria</taxon>
        <taxon>Pseudomonadati</taxon>
        <taxon>Bacteroidota</taxon>
        <taxon>Bacteroidia</taxon>
        <taxon>Bacteroidales</taxon>
        <taxon>Prevotellaceae</taxon>
        <taxon>Prevotella</taxon>
    </lineage>
</organism>
<evidence type="ECO:0000313" key="3">
    <source>
        <dbReference type="EMBL" id="TXJ60801.1"/>
    </source>
</evidence>
<accession>A0A5C8GFS1</accession>
<evidence type="ECO:0000256" key="1">
    <source>
        <dbReference type="SAM" id="MobiDB-lite"/>
    </source>
</evidence>
<keyword evidence="2" id="KW-0472">Membrane</keyword>
<dbReference type="RefSeq" id="WP_130829254.1">
    <property type="nucleotide sequence ID" value="NZ_SDIK01000057.1"/>
</dbReference>